<organism evidence="10 11">
    <name type="scientific">Marasmius crinis-equi</name>
    <dbReference type="NCBI Taxonomy" id="585013"/>
    <lineage>
        <taxon>Eukaryota</taxon>
        <taxon>Fungi</taxon>
        <taxon>Dikarya</taxon>
        <taxon>Basidiomycota</taxon>
        <taxon>Agaricomycotina</taxon>
        <taxon>Agaricomycetes</taxon>
        <taxon>Agaricomycetidae</taxon>
        <taxon>Agaricales</taxon>
        <taxon>Marasmiineae</taxon>
        <taxon>Marasmiaceae</taxon>
        <taxon>Marasmius</taxon>
    </lineage>
</organism>
<evidence type="ECO:0000313" key="10">
    <source>
        <dbReference type="EMBL" id="KAL0576686.1"/>
    </source>
</evidence>
<dbReference type="InterPro" id="IPR036962">
    <property type="entry name" value="Glyco_hydro_3_N_sf"/>
</dbReference>
<dbReference type="InterPro" id="IPR013783">
    <property type="entry name" value="Ig-like_fold"/>
</dbReference>
<keyword evidence="3" id="KW-0624">Polysaccharide degradation</keyword>
<keyword evidence="4" id="KW-0732">Signal</keyword>
<dbReference type="PANTHER" id="PTHR42721:SF3">
    <property type="entry name" value="BETA-D-XYLOSIDASE 5-RELATED"/>
    <property type="match status" value="1"/>
</dbReference>
<evidence type="ECO:0000256" key="1">
    <source>
        <dbReference type="ARBA" id="ARBA00004851"/>
    </source>
</evidence>
<keyword evidence="5" id="KW-0378">Hydrolase</keyword>
<dbReference type="Proteomes" id="UP001465976">
    <property type="component" value="Unassembled WGS sequence"/>
</dbReference>
<evidence type="ECO:0000313" key="11">
    <source>
        <dbReference type="Proteomes" id="UP001465976"/>
    </source>
</evidence>
<dbReference type="InterPro" id="IPR017853">
    <property type="entry name" value="GH"/>
</dbReference>
<dbReference type="PANTHER" id="PTHR42721">
    <property type="entry name" value="SUGAR HYDROLASE-RELATED"/>
    <property type="match status" value="1"/>
</dbReference>
<dbReference type="InterPro" id="IPR044993">
    <property type="entry name" value="BXL"/>
</dbReference>
<dbReference type="Gene3D" id="3.40.50.1700">
    <property type="entry name" value="Glycoside hydrolase family 3 C-terminal domain"/>
    <property type="match status" value="1"/>
</dbReference>
<keyword evidence="6" id="KW-0326">Glycosidase</keyword>
<sequence length="768" mass="83182">MASPILRVMSQFIVRLGAVAVISESSFPDCRNGPLSRHAVCDPSTPSIARARALADELAIPELVQNTVHESPGVARLGLPPYNWWNEALHGIGESPGVTFAAPGREFSFATSFPAPITLGATFDDSLVHSIATVTSTEGRAFSNSNRSGLNFFSPNINPFKDPRWGRGQETPGEDPFHISQYVFQYVTGLQGGVAPEPYLKVIADCKHWVGYDLENSGNITRHTFNAIVSQQDLAEYYSPPFQSCVRDAKAASIMCSYNSVNGIPSCASPYLLQDVARDFMEFGEEQWITGDCGAVDDIFSTHNYTDTIVNATGLALRAGTDIDCGDAYSQNLQAALDQSLISRDDLRRSLTRQYNSLIRLGYFDPPERQPYRQLGWKDVNTPDAQELAYEAAVEGIVLLKNDGVLPLRTSMKKIALIGPWANATIQMQSTYHGIAPFLISPRQAFQDAGFDVTSLNGTNINDNSTSGFPAALAAARDADVVVYAGGIDRTVEEETHDRVDISWPGNQLDLVEQLAGLGRPLVVLQMGGGQVDSSSLKSNDKVNALIWGGYPGQSGGTALADIITGKRSPAGRLPITQYPASYVNQVSFTDMALRPSTSSAGRTYKWYTGQPVFEFGSGLHYSVFDFAWKQPGSDTYDIQDLVRAAKSSGISHVDLGILDTFKVTVTNTGRITSDYVALLFSTTTAGPSPAPLKELVSYTRVTGISPGKSGIAELKVTLGSIARTDKEGNAVIYPGVYELQLDVDAIVKKSITFTGSEERITTWPKPR</sequence>
<dbReference type="InterPro" id="IPR001764">
    <property type="entry name" value="Glyco_hydro_3_N"/>
</dbReference>
<evidence type="ECO:0000256" key="6">
    <source>
        <dbReference type="ARBA" id="ARBA00023295"/>
    </source>
</evidence>
<dbReference type="SMART" id="SM01217">
    <property type="entry name" value="Fn3_like"/>
    <property type="match status" value="1"/>
</dbReference>
<comment type="pathway">
    <text evidence="1">Glycan degradation; xylan degradation.</text>
</comment>
<evidence type="ECO:0000256" key="2">
    <source>
        <dbReference type="ARBA" id="ARBA00005336"/>
    </source>
</evidence>
<reference evidence="10 11" key="1">
    <citation type="submission" date="2024-02" db="EMBL/GenBank/DDBJ databases">
        <title>A draft genome for the cacao thread blight pathogen Marasmius crinis-equi.</title>
        <authorList>
            <person name="Cohen S.P."/>
            <person name="Baruah I.K."/>
            <person name="Amoako-Attah I."/>
            <person name="Bukari Y."/>
            <person name="Meinhardt L.W."/>
            <person name="Bailey B.A."/>
        </authorList>
    </citation>
    <scope>NUCLEOTIDE SEQUENCE [LARGE SCALE GENOMIC DNA]</scope>
    <source>
        <strain evidence="10 11">GH-76</strain>
    </source>
</reference>
<dbReference type="Pfam" id="PF00933">
    <property type="entry name" value="Glyco_hydro_3"/>
    <property type="match status" value="1"/>
</dbReference>
<dbReference type="InterPro" id="IPR002772">
    <property type="entry name" value="Glyco_hydro_3_C"/>
</dbReference>
<name>A0ABR3FMR1_9AGAR</name>
<evidence type="ECO:0000259" key="9">
    <source>
        <dbReference type="SMART" id="SM01217"/>
    </source>
</evidence>
<evidence type="ECO:0000256" key="7">
    <source>
        <dbReference type="ARBA" id="ARBA00024574"/>
    </source>
</evidence>
<comment type="caution">
    <text evidence="10">The sequence shown here is derived from an EMBL/GenBank/DDBJ whole genome shotgun (WGS) entry which is preliminary data.</text>
</comment>
<evidence type="ECO:0000256" key="8">
    <source>
        <dbReference type="ARBA" id="ARBA00026107"/>
    </source>
</evidence>
<evidence type="ECO:0000256" key="5">
    <source>
        <dbReference type="ARBA" id="ARBA00022801"/>
    </source>
</evidence>
<gene>
    <name evidence="10" type="ORF">V5O48_005285</name>
</gene>
<dbReference type="InterPro" id="IPR026891">
    <property type="entry name" value="Fn3-like"/>
</dbReference>
<protein>
    <recommendedName>
        <fullName evidence="8">xylan 1,4-beta-xylosidase</fullName>
        <ecNumber evidence="8">3.2.1.37</ecNumber>
    </recommendedName>
</protein>
<dbReference type="SUPFAM" id="SSF52279">
    <property type="entry name" value="Beta-D-glucan exohydrolase, C-terminal domain"/>
    <property type="match status" value="1"/>
</dbReference>
<evidence type="ECO:0000256" key="4">
    <source>
        <dbReference type="ARBA" id="ARBA00022729"/>
    </source>
</evidence>
<dbReference type="Pfam" id="PF01915">
    <property type="entry name" value="Glyco_hydro_3_C"/>
    <property type="match status" value="1"/>
</dbReference>
<keyword evidence="3" id="KW-0119">Carbohydrate metabolism</keyword>
<comment type="catalytic activity">
    <reaction evidence="7">
        <text>Hydrolysis of (1-&gt;4)-beta-D-xylans, to remove successive D-xylose residues from the non-reducing termini.</text>
        <dbReference type="EC" id="3.2.1.37"/>
    </reaction>
</comment>
<proteinExistence type="inferred from homology"/>
<evidence type="ECO:0000256" key="3">
    <source>
        <dbReference type="ARBA" id="ARBA00022651"/>
    </source>
</evidence>
<dbReference type="Gene3D" id="2.60.40.10">
    <property type="entry name" value="Immunoglobulins"/>
    <property type="match status" value="1"/>
</dbReference>
<comment type="similarity">
    <text evidence="2">Belongs to the glycosyl hydrolase 3 family.</text>
</comment>
<dbReference type="Gene3D" id="3.20.20.300">
    <property type="entry name" value="Glycoside hydrolase, family 3, N-terminal domain"/>
    <property type="match status" value="1"/>
</dbReference>
<dbReference type="SUPFAM" id="SSF51445">
    <property type="entry name" value="(Trans)glycosidases"/>
    <property type="match status" value="1"/>
</dbReference>
<dbReference type="InterPro" id="IPR036881">
    <property type="entry name" value="Glyco_hydro_3_C_sf"/>
</dbReference>
<feature type="domain" description="Fibronectin type III-like" evidence="9">
    <location>
        <begin position="676"/>
        <end position="746"/>
    </location>
</feature>
<keyword evidence="3" id="KW-0858">Xylan degradation</keyword>
<accession>A0ABR3FMR1</accession>
<dbReference type="EC" id="3.2.1.37" evidence="8"/>
<keyword evidence="11" id="KW-1185">Reference proteome</keyword>
<dbReference type="EMBL" id="JBAHYK010000207">
    <property type="protein sequence ID" value="KAL0576686.1"/>
    <property type="molecule type" value="Genomic_DNA"/>
</dbReference>